<name>A0A069SLY4_PHOVU</name>
<evidence type="ECO:0000256" key="1">
    <source>
        <dbReference type="SAM" id="Phobius"/>
    </source>
</evidence>
<organism evidence="2 3">
    <name type="scientific">Phocaeicola vulgatus str. 3975 RP4</name>
    <dbReference type="NCBI Taxonomy" id="1339352"/>
    <lineage>
        <taxon>Bacteria</taxon>
        <taxon>Pseudomonadati</taxon>
        <taxon>Bacteroidota</taxon>
        <taxon>Bacteroidia</taxon>
        <taxon>Bacteroidales</taxon>
        <taxon>Bacteroidaceae</taxon>
        <taxon>Phocaeicola</taxon>
    </lineage>
</organism>
<keyword evidence="1" id="KW-0472">Membrane</keyword>
<dbReference type="AlphaFoldDB" id="A0A069SLY4"/>
<dbReference type="PATRIC" id="fig|1339352.3.peg.1015"/>
<comment type="caution">
    <text evidence="2">The sequence shown here is derived from an EMBL/GenBank/DDBJ whole genome shotgun (WGS) entry which is preliminary data.</text>
</comment>
<dbReference type="Proteomes" id="UP000027661">
    <property type="component" value="Unassembled WGS sequence"/>
</dbReference>
<evidence type="ECO:0000313" key="2">
    <source>
        <dbReference type="EMBL" id="KDS55752.1"/>
    </source>
</evidence>
<dbReference type="EMBL" id="JNHM01000012">
    <property type="protein sequence ID" value="KDS55752.1"/>
    <property type="molecule type" value="Genomic_DNA"/>
</dbReference>
<gene>
    <name evidence="2" type="ORF">M099_1049</name>
</gene>
<sequence length="47" mass="5586">MQIIVGLKCKEVSEKGCLLSLLCHLFIIYFLFLNQRDNHEKRTIFVM</sequence>
<evidence type="ECO:0000313" key="3">
    <source>
        <dbReference type="Proteomes" id="UP000027661"/>
    </source>
</evidence>
<accession>A0A069SLY4</accession>
<keyword evidence="1" id="KW-1133">Transmembrane helix</keyword>
<protein>
    <submittedName>
        <fullName evidence="2">Uncharacterized protein</fullName>
    </submittedName>
</protein>
<proteinExistence type="predicted"/>
<reference evidence="2 3" key="1">
    <citation type="submission" date="2014-04" db="EMBL/GenBank/DDBJ databases">
        <authorList>
            <person name="Sears C."/>
            <person name="Carroll K."/>
            <person name="Sack B.R."/>
            <person name="Qadri F."/>
            <person name="Myers L.L."/>
            <person name="Chung G.-T."/>
            <person name="Escheverria P."/>
            <person name="Fraser C.M."/>
            <person name="Sadzewicz L."/>
            <person name="Shefchek K.A."/>
            <person name="Tallon L."/>
            <person name="Das S.P."/>
            <person name="Daugherty S."/>
            <person name="Mongodin E.F."/>
        </authorList>
    </citation>
    <scope>NUCLEOTIDE SEQUENCE [LARGE SCALE GENOMIC DNA]</scope>
    <source>
        <strain evidence="2 3">3975 RP4</strain>
    </source>
</reference>
<feature type="transmembrane region" description="Helical" evidence="1">
    <location>
        <begin position="12"/>
        <end position="32"/>
    </location>
</feature>
<keyword evidence="1" id="KW-0812">Transmembrane</keyword>